<evidence type="ECO:0000313" key="2">
    <source>
        <dbReference type="EMBL" id="OAY48964.1"/>
    </source>
</evidence>
<comment type="caution">
    <text evidence="2">The sequence shown here is derived from an EMBL/GenBank/DDBJ whole genome shotgun (WGS) entry which is preliminary data.</text>
</comment>
<gene>
    <name evidence="2" type="ORF">MANES_05G019100v8</name>
</gene>
<reference evidence="3" key="1">
    <citation type="journal article" date="2016" name="Nat. Biotechnol.">
        <title>Sequencing wild and cultivated cassava and related species reveals extensive interspecific hybridization and genetic diversity.</title>
        <authorList>
            <person name="Bredeson J.V."/>
            <person name="Lyons J.B."/>
            <person name="Prochnik S.E."/>
            <person name="Wu G.A."/>
            <person name="Ha C.M."/>
            <person name="Edsinger-Gonzales E."/>
            <person name="Grimwood J."/>
            <person name="Schmutz J."/>
            <person name="Rabbi I.Y."/>
            <person name="Egesi C."/>
            <person name="Nauluvula P."/>
            <person name="Lebot V."/>
            <person name="Ndunguru J."/>
            <person name="Mkamilo G."/>
            <person name="Bart R.S."/>
            <person name="Setter T.L."/>
            <person name="Gleadow R.M."/>
            <person name="Kulakow P."/>
            <person name="Ferguson M.E."/>
            <person name="Rounsley S."/>
            <person name="Rokhsar D.S."/>
        </authorList>
    </citation>
    <scope>NUCLEOTIDE SEQUENCE [LARGE SCALE GENOMIC DNA]</scope>
    <source>
        <strain evidence="3">cv. AM560-2</strain>
    </source>
</reference>
<protein>
    <recommendedName>
        <fullName evidence="4">Vegetative cell wall protein gp1-like</fullName>
    </recommendedName>
</protein>
<proteinExistence type="predicted"/>
<feature type="region of interest" description="Disordered" evidence="1">
    <location>
        <begin position="1"/>
        <end position="141"/>
    </location>
</feature>
<feature type="compositionally biased region" description="Pro residues" evidence="1">
    <location>
        <begin position="53"/>
        <end position="65"/>
    </location>
</feature>
<dbReference type="OMA" id="QQRPFSW"/>
<dbReference type="Proteomes" id="UP000091857">
    <property type="component" value="Chromosome 5"/>
</dbReference>
<dbReference type="AlphaFoldDB" id="A0A2C9VUP4"/>
<feature type="compositionally biased region" description="Low complexity" evidence="1">
    <location>
        <begin position="43"/>
        <end position="52"/>
    </location>
</feature>
<feature type="compositionally biased region" description="Basic and acidic residues" evidence="1">
    <location>
        <begin position="192"/>
        <end position="222"/>
    </location>
</feature>
<feature type="compositionally biased region" description="Low complexity" evidence="1">
    <location>
        <begin position="73"/>
        <end position="100"/>
    </location>
</feature>
<dbReference type="EMBL" id="CM004391">
    <property type="protein sequence ID" value="OAY48964.1"/>
    <property type="molecule type" value="Genomic_DNA"/>
</dbReference>
<dbReference type="PANTHER" id="PTHR33472:SF1">
    <property type="entry name" value="EXTENSIN-RELATED"/>
    <property type="match status" value="1"/>
</dbReference>
<dbReference type="Gramene" id="Manes.05G019100.1.v8.1">
    <property type="protein sequence ID" value="Manes.05G019100.1.v8.1.CDS.1"/>
    <property type="gene ID" value="Manes.05G019100.v8.1"/>
</dbReference>
<feature type="compositionally biased region" description="Basic and acidic residues" evidence="1">
    <location>
        <begin position="165"/>
        <end position="182"/>
    </location>
</feature>
<keyword evidence="3" id="KW-1185">Reference proteome</keyword>
<feature type="compositionally biased region" description="Low complexity" evidence="1">
    <location>
        <begin position="115"/>
        <end position="125"/>
    </location>
</feature>
<accession>A0A2C9VUP4</accession>
<evidence type="ECO:0000313" key="3">
    <source>
        <dbReference type="Proteomes" id="UP000091857"/>
    </source>
</evidence>
<dbReference type="PRINTS" id="PR01217">
    <property type="entry name" value="PRICHEXTENSN"/>
</dbReference>
<feature type="region of interest" description="Disordered" evidence="1">
    <location>
        <begin position="164"/>
        <end position="222"/>
    </location>
</feature>
<feature type="compositionally biased region" description="Pro residues" evidence="1">
    <location>
        <begin position="21"/>
        <end position="42"/>
    </location>
</feature>
<evidence type="ECO:0008006" key="4">
    <source>
        <dbReference type="Google" id="ProtNLM"/>
    </source>
</evidence>
<sequence>MANQSAPPRPWFRLPSIARPVPEPAPTPAPEPAAPQPRPPLARPAFRPAGESPSPPTQPQGPTPARPGGGVGSVPTSPALRASAPSASLPTSPARTTTARVPSPEPSPRTIKPSVQSPPQVTKPKPTTPPPSPLILPSAKIRAEAGNEAMIPLEAEQKTVLVQKTIDKPKPLPKDSDSERNLVDALKTSISQDRKQEASKDAQTKEKGQRKKTSPDSKDRSMRVITIAGENKGAFMEVTRSPNKKHVFEGNQWRSYSSSGEEGKPKMKDEGHKGRTVAYTPMGAFINSNVQGVNNSILYESSCTLHDPGVHLAISTKPPRGWFHIKDDGH</sequence>
<evidence type="ECO:0000256" key="1">
    <source>
        <dbReference type="SAM" id="MobiDB-lite"/>
    </source>
</evidence>
<dbReference type="OrthoDB" id="1939627at2759"/>
<name>A0A2C9VUP4_MANES</name>
<dbReference type="PANTHER" id="PTHR33472">
    <property type="entry name" value="OS01G0106600 PROTEIN"/>
    <property type="match status" value="1"/>
</dbReference>
<organism evidence="2 3">
    <name type="scientific">Manihot esculenta</name>
    <name type="common">Cassava</name>
    <name type="synonym">Jatropha manihot</name>
    <dbReference type="NCBI Taxonomy" id="3983"/>
    <lineage>
        <taxon>Eukaryota</taxon>
        <taxon>Viridiplantae</taxon>
        <taxon>Streptophyta</taxon>
        <taxon>Embryophyta</taxon>
        <taxon>Tracheophyta</taxon>
        <taxon>Spermatophyta</taxon>
        <taxon>Magnoliopsida</taxon>
        <taxon>eudicotyledons</taxon>
        <taxon>Gunneridae</taxon>
        <taxon>Pentapetalae</taxon>
        <taxon>rosids</taxon>
        <taxon>fabids</taxon>
        <taxon>Malpighiales</taxon>
        <taxon>Euphorbiaceae</taxon>
        <taxon>Crotonoideae</taxon>
        <taxon>Manihoteae</taxon>
        <taxon>Manihot</taxon>
    </lineage>
</organism>